<keyword evidence="2" id="KW-0812">Transmembrane</keyword>
<evidence type="ECO:0000256" key="2">
    <source>
        <dbReference type="SAM" id="Phobius"/>
    </source>
</evidence>
<feature type="transmembrane region" description="Helical" evidence="2">
    <location>
        <begin position="26"/>
        <end position="52"/>
    </location>
</feature>
<feature type="transmembrane region" description="Helical" evidence="2">
    <location>
        <begin position="81"/>
        <end position="102"/>
    </location>
</feature>
<evidence type="ECO:0000256" key="1">
    <source>
        <dbReference type="SAM" id="MobiDB-lite"/>
    </source>
</evidence>
<keyword evidence="2" id="KW-1133">Transmembrane helix</keyword>
<evidence type="ECO:0000313" key="3">
    <source>
        <dbReference type="EMBL" id="NMO02714.1"/>
    </source>
</evidence>
<dbReference type="Proteomes" id="UP000550729">
    <property type="component" value="Unassembled WGS sequence"/>
</dbReference>
<sequence>MTAGPPRRPEISITPMQSPTPSRGTLHWLIVALWSAAVILLALGVVGALLHFSDLSHHLALAAVTDNVGTKLDDAQHAANVSLALGAGLAAITVVCAAVGLWRIVKQLPRWRNWLVTAAVAVALLAAGMYVTINASGEEMTAAGFSPAFQWAAVEAAAVGVIGTVMAFFVNE</sequence>
<dbReference type="RefSeq" id="WP_170195225.1">
    <property type="nucleotide sequence ID" value="NZ_JABBNB010000016.1"/>
</dbReference>
<gene>
    <name evidence="3" type="ORF">HH308_15990</name>
</gene>
<reference evidence="3 4" key="1">
    <citation type="submission" date="2020-04" db="EMBL/GenBank/DDBJ databases">
        <title>Gordonia sp. nov. TBRC 11910.</title>
        <authorList>
            <person name="Suriyachadkun C."/>
        </authorList>
    </citation>
    <scope>NUCLEOTIDE SEQUENCE [LARGE SCALE GENOMIC DNA]</scope>
    <source>
        <strain evidence="3 4">TBRC 11910</strain>
    </source>
</reference>
<proteinExistence type="predicted"/>
<evidence type="ECO:0000313" key="4">
    <source>
        <dbReference type="Proteomes" id="UP000550729"/>
    </source>
</evidence>
<name>A0A848KV07_9ACTN</name>
<feature type="transmembrane region" description="Helical" evidence="2">
    <location>
        <begin position="114"/>
        <end position="133"/>
    </location>
</feature>
<comment type="caution">
    <text evidence="3">The sequence shown here is derived from an EMBL/GenBank/DDBJ whole genome shotgun (WGS) entry which is preliminary data.</text>
</comment>
<dbReference type="AlphaFoldDB" id="A0A848KV07"/>
<keyword evidence="2" id="KW-0472">Membrane</keyword>
<feature type="transmembrane region" description="Helical" evidence="2">
    <location>
        <begin position="148"/>
        <end position="170"/>
    </location>
</feature>
<dbReference type="EMBL" id="JABBNB010000016">
    <property type="protein sequence ID" value="NMO02714.1"/>
    <property type="molecule type" value="Genomic_DNA"/>
</dbReference>
<organism evidence="3 4">
    <name type="scientific">Gordonia asplenii</name>
    <dbReference type="NCBI Taxonomy" id="2725283"/>
    <lineage>
        <taxon>Bacteria</taxon>
        <taxon>Bacillati</taxon>
        <taxon>Actinomycetota</taxon>
        <taxon>Actinomycetes</taxon>
        <taxon>Mycobacteriales</taxon>
        <taxon>Gordoniaceae</taxon>
        <taxon>Gordonia</taxon>
    </lineage>
</organism>
<accession>A0A848KV07</accession>
<protein>
    <submittedName>
        <fullName evidence="3">Uncharacterized protein</fullName>
    </submittedName>
</protein>
<feature type="region of interest" description="Disordered" evidence="1">
    <location>
        <begin position="1"/>
        <end position="20"/>
    </location>
</feature>
<keyword evidence="4" id="KW-1185">Reference proteome</keyword>